<organism evidence="5 6">
    <name type="scientific">Oopsacas minuta</name>
    <dbReference type="NCBI Taxonomy" id="111878"/>
    <lineage>
        <taxon>Eukaryota</taxon>
        <taxon>Metazoa</taxon>
        <taxon>Porifera</taxon>
        <taxon>Hexactinellida</taxon>
        <taxon>Hexasterophora</taxon>
        <taxon>Lyssacinosida</taxon>
        <taxon>Leucopsacidae</taxon>
        <taxon>Oopsacas</taxon>
    </lineage>
</organism>
<evidence type="ECO:0000259" key="4">
    <source>
        <dbReference type="Pfam" id="PF05729"/>
    </source>
</evidence>
<dbReference type="SUPFAM" id="SSF52540">
    <property type="entry name" value="P-loop containing nucleoside triphosphate hydrolases"/>
    <property type="match status" value="1"/>
</dbReference>
<dbReference type="PANTHER" id="PTHR45690">
    <property type="entry name" value="NACHT, LRR AND PYD DOMAINS-CONTAINING PROTEIN 12"/>
    <property type="match status" value="1"/>
</dbReference>
<dbReference type="PANTHER" id="PTHR45690:SF19">
    <property type="entry name" value="NACHT, LRR AND PYD DOMAINS-CONTAINING PROTEIN 3"/>
    <property type="match status" value="1"/>
</dbReference>
<dbReference type="GO" id="GO:0005737">
    <property type="term" value="C:cytoplasm"/>
    <property type="evidence" value="ECO:0007669"/>
    <property type="project" value="UniProtKB-SubCell"/>
</dbReference>
<dbReference type="Gene3D" id="3.40.50.300">
    <property type="entry name" value="P-loop containing nucleotide triphosphate hydrolases"/>
    <property type="match status" value="1"/>
</dbReference>
<evidence type="ECO:0000256" key="1">
    <source>
        <dbReference type="ARBA" id="ARBA00004496"/>
    </source>
</evidence>
<feature type="domain" description="NACHT" evidence="4">
    <location>
        <begin position="254"/>
        <end position="404"/>
    </location>
</feature>
<keyword evidence="6" id="KW-1185">Reference proteome</keyword>
<evidence type="ECO:0000256" key="3">
    <source>
        <dbReference type="ARBA" id="ARBA00022737"/>
    </source>
</evidence>
<dbReference type="Pfam" id="PF05729">
    <property type="entry name" value="NACHT"/>
    <property type="match status" value="1"/>
</dbReference>
<keyword evidence="2" id="KW-0963">Cytoplasm</keyword>
<proteinExistence type="predicted"/>
<name>A0AAV7JHS5_9METZ</name>
<comment type="subcellular location">
    <subcellularLocation>
        <location evidence="1">Cytoplasm</location>
    </subcellularLocation>
</comment>
<dbReference type="EMBL" id="JAKMXF010000334">
    <property type="protein sequence ID" value="KAI6648024.1"/>
    <property type="molecule type" value="Genomic_DNA"/>
</dbReference>
<gene>
    <name evidence="5" type="ORF">LOD99_8351</name>
</gene>
<evidence type="ECO:0000313" key="5">
    <source>
        <dbReference type="EMBL" id="KAI6648024.1"/>
    </source>
</evidence>
<dbReference type="AlphaFoldDB" id="A0AAV7JHS5"/>
<sequence length="684" mass="79048">MSKAKPIQVVILSSFSLPSNTASSEDVLSQWDRHHKHYILSLRQYLSQNLDRSNQIFLDLELKDNPNWHINLIGPESTVIIILSSGLLEFYNKPDRRPITDNDRHTSLVVNLIKGLDANHNCTKKYFFVIFEENLLSIIPVIWQGSICHVKSETDHRKVMTIIKDEPQSQQTFSTSFEPLSMIYNDDQAKFINYWKAIYREDKSHTNLSMYYIEQKLTKQVTDDSPDNVSNTGGSDELMTDQLYGDANDLMNKMIVIQGANGCGKSALAQMLCHRWGKGESLKMFRALVFIELNEDNIQKPMIELMRFIPHESAAKKEIILNGLSATQDVLFILDVENYPWRKCKNFKSTEIGQLLLHQRTESLLVLTNQLASNEDDKRIIDEADIIYELQSFDQDQLKHFFWKRTCPMDMKCSEIFQELCKLPLYAVMIPRSEEVVKHTNLTAFCKGIVVQILAKTFPKVCLESLEQFLKENNTFKNICNLAWDLINDQTNTIPITDVRAKNINRQEGGLGFLDFITKPNDKKICTDFLVFRLKTIQHFLAALHFVYTVCTPEIGRDFLLTLMSDHSIHNVWRFVTGLLNDKKKIHSLLKSLGSNHAPPKLLYVQAISESEMKFDEMDTELKEIVSTWINSFNWEKISLYPSDCLAIIKTLNYLGEKEKRRILEEVKELNFSNCNLGNEGMFH</sequence>
<evidence type="ECO:0000313" key="6">
    <source>
        <dbReference type="Proteomes" id="UP001165289"/>
    </source>
</evidence>
<evidence type="ECO:0000256" key="2">
    <source>
        <dbReference type="ARBA" id="ARBA00022490"/>
    </source>
</evidence>
<comment type="caution">
    <text evidence="5">The sequence shown here is derived from an EMBL/GenBank/DDBJ whole genome shotgun (WGS) entry which is preliminary data.</text>
</comment>
<dbReference type="InterPro" id="IPR027417">
    <property type="entry name" value="P-loop_NTPase"/>
</dbReference>
<protein>
    <recommendedName>
        <fullName evidence="4">NACHT domain-containing protein</fullName>
    </recommendedName>
</protein>
<dbReference type="Proteomes" id="UP001165289">
    <property type="component" value="Unassembled WGS sequence"/>
</dbReference>
<accession>A0AAV7JHS5</accession>
<keyword evidence="3" id="KW-0677">Repeat</keyword>
<dbReference type="InterPro" id="IPR050637">
    <property type="entry name" value="NLRP_innate_immun_reg"/>
</dbReference>
<dbReference type="InterPro" id="IPR007111">
    <property type="entry name" value="NACHT_NTPase"/>
</dbReference>
<reference evidence="5 6" key="1">
    <citation type="journal article" date="2023" name="BMC Biol.">
        <title>The compact genome of the sponge Oopsacas minuta (Hexactinellida) is lacking key metazoan core genes.</title>
        <authorList>
            <person name="Santini S."/>
            <person name="Schenkelaars Q."/>
            <person name="Jourda C."/>
            <person name="Duchesne M."/>
            <person name="Belahbib H."/>
            <person name="Rocher C."/>
            <person name="Selva M."/>
            <person name="Riesgo A."/>
            <person name="Vervoort M."/>
            <person name="Leys S.P."/>
            <person name="Kodjabachian L."/>
            <person name="Le Bivic A."/>
            <person name="Borchiellini C."/>
            <person name="Claverie J.M."/>
            <person name="Renard E."/>
        </authorList>
    </citation>
    <scope>NUCLEOTIDE SEQUENCE [LARGE SCALE GENOMIC DNA]</scope>
    <source>
        <strain evidence="5">SPO-2</strain>
    </source>
</reference>